<protein>
    <submittedName>
        <fullName evidence="2">Uncharacterized protein</fullName>
    </submittedName>
</protein>
<keyword evidence="1" id="KW-0812">Transmembrane</keyword>
<comment type="caution">
    <text evidence="2">The sequence shown here is derived from an EMBL/GenBank/DDBJ whole genome shotgun (WGS) entry which is preliminary data.</text>
</comment>
<organism evidence="2 3">
    <name type="scientific">Candidatus Kapaibacterium thiocyanatum</name>
    <dbReference type="NCBI Taxonomy" id="1895771"/>
    <lineage>
        <taxon>Bacteria</taxon>
        <taxon>Pseudomonadati</taxon>
        <taxon>Candidatus Kapaibacteriota</taxon>
        <taxon>Candidatus Kapaibacteriia</taxon>
        <taxon>Candidatus Kapaibacteriales</taxon>
        <taxon>Candidatus Kapaibacteriaceae</taxon>
        <taxon>Candidatus Kapaibacterium</taxon>
    </lineage>
</organism>
<feature type="transmembrane region" description="Helical" evidence="1">
    <location>
        <begin position="81"/>
        <end position="106"/>
    </location>
</feature>
<proteinExistence type="predicted"/>
<name>A0A1M3KXU1_9BACT</name>
<reference evidence="2 3" key="1">
    <citation type="submission" date="2016-09" db="EMBL/GenBank/DDBJ databases">
        <title>Genome-resolved meta-omics ties microbial dynamics to process performance in biotechnology for thiocyanate degradation.</title>
        <authorList>
            <person name="Kantor R.S."/>
            <person name="Huddy R.J."/>
            <person name="Iyer R."/>
            <person name="Thomas B.C."/>
            <person name="Brown C.T."/>
            <person name="Anantharaman K."/>
            <person name="Tringe S."/>
            <person name="Hettich R.L."/>
            <person name="Harrison S.T."/>
            <person name="Banfield J.F."/>
        </authorList>
    </citation>
    <scope>NUCLEOTIDE SEQUENCE [LARGE SCALE GENOMIC DNA]</scope>
    <source>
        <strain evidence="2">59-99</strain>
    </source>
</reference>
<evidence type="ECO:0000313" key="2">
    <source>
        <dbReference type="EMBL" id="OJX57193.1"/>
    </source>
</evidence>
<keyword evidence="1" id="KW-1133">Transmembrane helix</keyword>
<gene>
    <name evidence="2" type="ORF">BGO89_11905</name>
</gene>
<dbReference type="AlphaFoldDB" id="A0A1M3KXU1"/>
<accession>A0A1M3KXU1</accession>
<keyword evidence="1" id="KW-0472">Membrane</keyword>
<dbReference type="EMBL" id="MKVH01000024">
    <property type="protein sequence ID" value="OJX57193.1"/>
    <property type="molecule type" value="Genomic_DNA"/>
</dbReference>
<sequence length="173" mass="19027">MSGDIDRTSKDNRDGQRSVGGGLTKWDYIFGLTVTIFGSVGAGLLWNALGFHEMKFGMAAGITAIVLMHGRPHLRRSFRYWALRTIVFAIAIVSGHLVQGGVTIWLETTASDMPSWLAGFPGTLMGIWIVAAILLTTTERISRRNTIRMLLTWAPVVAVVWTIINYTSQALFG</sequence>
<feature type="transmembrane region" description="Helical" evidence="1">
    <location>
        <begin position="150"/>
        <end position="168"/>
    </location>
</feature>
<feature type="transmembrane region" description="Helical" evidence="1">
    <location>
        <begin position="118"/>
        <end position="138"/>
    </location>
</feature>
<evidence type="ECO:0000256" key="1">
    <source>
        <dbReference type="SAM" id="Phobius"/>
    </source>
</evidence>
<evidence type="ECO:0000313" key="3">
    <source>
        <dbReference type="Proteomes" id="UP000184233"/>
    </source>
</evidence>
<feature type="transmembrane region" description="Helical" evidence="1">
    <location>
        <begin position="28"/>
        <end position="49"/>
    </location>
</feature>
<dbReference type="Proteomes" id="UP000184233">
    <property type="component" value="Unassembled WGS sequence"/>
</dbReference>
<dbReference type="STRING" id="1895771.BGO89_11905"/>